<proteinExistence type="predicted"/>
<reference evidence="1 2" key="1">
    <citation type="journal article" date="2016" name="Front. Microbiol.">
        <title>Comprehensive Phylogenetic Analysis of Bovine Non-aureus Staphylococci Species Based on Whole-Genome Sequencing.</title>
        <authorList>
            <person name="Naushad S."/>
            <person name="Barkema H.W."/>
            <person name="Luby C."/>
            <person name="Condas L.A."/>
            <person name="Nobrega D.B."/>
            <person name="Carson D.A."/>
            <person name="De Buck J."/>
        </authorList>
    </citation>
    <scope>NUCLEOTIDE SEQUENCE [LARGE SCALE GENOMIC DNA]</scope>
    <source>
        <strain evidence="1 2">SNUC 993</strain>
    </source>
</reference>
<dbReference type="EMBL" id="PZDI01000117">
    <property type="protein sequence ID" value="PTH12361.1"/>
    <property type="molecule type" value="Genomic_DNA"/>
</dbReference>
<gene>
    <name evidence="1" type="ORF">BU607_11135</name>
</gene>
<evidence type="ECO:0000313" key="2">
    <source>
        <dbReference type="Proteomes" id="UP000242694"/>
    </source>
</evidence>
<protein>
    <recommendedName>
        <fullName evidence="3">Phage protein</fullName>
    </recommendedName>
</protein>
<comment type="caution">
    <text evidence="1">The sequence shown here is derived from an EMBL/GenBank/DDBJ whole genome shotgun (WGS) entry which is preliminary data.</text>
</comment>
<evidence type="ECO:0008006" key="3">
    <source>
        <dbReference type="Google" id="ProtNLM"/>
    </source>
</evidence>
<dbReference type="RefSeq" id="WP_107398410.1">
    <property type="nucleotide sequence ID" value="NZ_PZDI01000117.1"/>
</dbReference>
<keyword evidence="2" id="KW-1185">Reference proteome</keyword>
<sequence length="62" mass="7384">MDEIKINPSEFAAAYIQTLDNAKPISEFSNRSAYNEYLKKRRRTFYYEYIEAIKFAEGLYDS</sequence>
<organism evidence="1 2">
    <name type="scientific">Staphylococcus auricularis</name>
    <dbReference type="NCBI Taxonomy" id="29379"/>
    <lineage>
        <taxon>Bacteria</taxon>
        <taxon>Bacillati</taxon>
        <taxon>Bacillota</taxon>
        <taxon>Bacilli</taxon>
        <taxon>Bacillales</taxon>
        <taxon>Staphylococcaceae</taxon>
        <taxon>Staphylococcus</taxon>
    </lineage>
</organism>
<name>A0ABX5IDB9_9STAP</name>
<dbReference type="Proteomes" id="UP000242694">
    <property type="component" value="Unassembled WGS sequence"/>
</dbReference>
<evidence type="ECO:0000313" key="1">
    <source>
        <dbReference type="EMBL" id="PTH12361.1"/>
    </source>
</evidence>
<accession>A0ABX5IDB9</accession>